<proteinExistence type="predicted"/>
<gene>
    <name evidence="1" type="ORF">I603_1009</name>
</gene>
<accession>A0A1A7BIM7</accession>
<keyword evidence="2" id="KW-1185">Reference proteome</keyword>
<name>A0A1A7BIM7_9SPHN</name>
<dbReference type="Proteomes" id="UP000092484">
    <property type="component" value="Unassembled WGS sequence"/>
</dbReference>
<comment type="caution">
    <text evidence="1">The sequence shown here is derived from an EMBL/GenBank/DDBJ whole genome shotgun (WGS) entry which is preliminary data.</text>
</comment>
<dbReference type="EMBL" id="LZYB01000002">
    <property type="protein sequence ID" value="OBV11566.1"/>
    <property type="molecule type" value="Genomic_DNA"/>
</dbReference>
<reference evidence="1 2" key="1">
    <citation type="submission" date="2016-06" db="EMBL/GenBank/DDBJ databases">
        <title>Genome sequence of Porphyrobacter dokdonensis DSW-74.</title>
        <authorList>
            <person name="Kim J.F."/>
            <person name="Song J.Y."/>
        </authorList>
    </citation>
    <scope>NUCLEOTIDE SEQUENCE [LARGE SCALE GENOMIC DNA]</scope>
    <source>
        <strain evidence="1 2">DSW-74</strain>
    </source>
</reference>
<evidence type="ECO:0000313" key="1">
    <source>
        <dbReference type="EMBL" id="OBV11566.1"/>
    </source>
</evidence>
<dbReference type="AlphaFoldDB" id="A0A1A7BIM7"/>
<sequence length="52" mass="6256">MHFFPMSDRRLRVEKLSFAQVETVQIAPRIHNSELFKLFARKGDWKNPKLEI</sequence>
<organism evidence="1 2">
    <name type="scientific">Erythrobacter dokdonensis DSW-74</name>
    <dbReference type="NCBI Taxonomy" id="1300349"/>
    <lineage>
        <taxon>Bacteria</taxon>
        <taxon>Pseudomonadati</taxon>
        <taxon>Pseudomonadota</taxon>
        <taxon>Alphaproteobacteria</taxon>
        <taxon>Sphingomonadales</taxon>
        <taxon>Erythrobacteraceae</taxon>
        <taxon>Erythrobacter/Porphyrobacter group</taxon>
        <taxon>Erythrobacter</taxon>
    </lineage>
</organism>
<protein>
    <submittedName>
        <fullName evidence="1">Uncharacterized protein</fullName>
    </submittedName>
</protein>
<evidence type="ECO:0000313" key="2">
    <source>
        <dbReference type="Proteomes" id="UP000092484"/>
    </source>
</evidence>